<organism evidence="2 3">
    <name type="scientific">Cytobacillus depressus</name>
    <dbReference type="NCBI Taxonomy" id="1602942"/>
    <lineage>
        <taxon>Bacteria</taxon>
        <taxon>Bacillati</taxon>
        <taxon>Bacillota</taxon>
        <taxon>Bacilli</taxon>
        <taxon>Bacillales</taxon>
        <taxon>Bacillaceae</taxon>
        <taxon>Cytobacillus</taxon>
    </lineage>
</organism>
<sequence>MKLIVDLNEQIKKDIAKLEEECEQIGKKLQTMYKQKFNALNEQFIIELIREIKGKQATDEDIFSDRYESYLELGVEKNGMYFPNSSIPIWKCKAEMFHKVGYLMKLSIPSLEAKLKNLIIDIFEDHRRELDENDDD</sequence>
<name>A0A6L3VFT4_9BACI</name>
<comment type="caution">
    <text evidence="2">The sequence shown here is derived from an EMBL/GenBank/DDBJ whole genome shotgun (WGS) entry which is preliminary data.</text>
</comment>
<reference evidence="2 3" key="1">
    <citation type="journal article" date="2016" name="Antonie Van Leeuwenhoek">
        <title>Bacillus depressus sp. nov., isolated from soil of a sunflower field.</title>
        <authorList>
            <person name="Wei X."/>
            <person name="Xin D."/>
            <person name="Xin Y."/>
            <person name="Zhang H."/>
            <person name="Wang T."/>
            <person name="Zhang J."/>
        </authorList>
    </citation>
    <scope>NUCLEOTIDE SEQUENCE [LARGE SCALE GENOMIC DNA]</scope>
    <source>
        <strain evidence="2 3">BZ1</strain>
    </source>
</reference>
<evidence type="ECO:0000313" key="3">
    <source>
        <dbReference type="Proteomes" id="UP000481030"/>
    </source>
</evidence>
<protein>
    <submittedName>
        <fullName evidence="2">Uncharacterized protein</fullName>
    </submittedName>
</protein>
<dbReference type="EMBL" id="WBOS01000001">
    <property type="protein sequence ID" value="KAB2338165.1"/>
    <property type="molecule type" value="Genomic_DNA"/>
</dbReference>
<evidence type="ECO:0000256" key="1">
    <source>
        <dbReference type="SAM" id="Coils"/>
    </source>
</evidence>
<dbReference type="AlphaFoldDB" id="A0A6L3VFT4"/>
<proteinExistence type="predicted"/>
<evidence type="ECO:0000313" key="2">
    <source>
        <dbReference type="EMBL" id="KAB2338165.1"/>
    </source>
</evidence>
<dbReference type="OrthoDB" id="2871148at2"/>
<dbReference type="RefSeq" id="WP_151532889.1">
    <property type="nucleotide sequence ID" value="NZ_WBOS01000001.1"/>
</dbReference>
<accession>A0A6L3VFT4</accession>
<dbReference type="Proteomes" id="UP000481030">
    <property type="component" value="Unassembled WGS sequence"/>
</dbReference>
<gene>
    <name evidence="2" type="ORF">F7731_00915</name>
</gene>
<keyword evidence="1" id="KW-0175">Coiled coil</keyword>
<keyword evidence="3" id="KW-1185">Reference proteome</keyword>
<feature type="coiled-coil region" evidence="1">
    <location>
        <begin position="1"/>
        <end position="35"/>
    </location>
</feature>